<protein>
    <submittedName>
        <fullName evidence="1">Uncharacterized protein</fullName>
    </submittedName>
</protein>
<sequence>MEENETVKAFGRAETLIKASFASFNLSDKWTENQSALSSALNKDVERMKQLNSLLTKSSTSKDRKVVTVNISIHEGSPNRAKIGNASVEEESTTRLLALRWSAANVLSPSDVQRARRDGAFYLKGDEGQFTILPLHSKLSEIAAEKTEISLHLVLA</sequence>
<evidence type="ECO:0000313" key="1">
    <source>
        <dbReference type="EMBL" id="KAI0300028.1"/>
    </source>
</evidence>
<proteinExistence type="predicted"/>
<evidence type="ECO:0000313" key="2">
    <source>
        <dbReference type="Proteomes" id="UP001203297"/>
    </source>
</evidence>
<dbReference type="AlphaFoldDB" id="A0AAD4M3J7"/>
<reference evidence="1" key="1">
    <citation type="journal article" date="2022" name="New Phytol.">
        <title>Evolutionary transition to the ectomycorrhizal habit in the genomes of a hyperdiverse lineage of mushroom-forming fungi.</title>
        <authorList>
            <person name="Looney B."/>
            <person name="Miyauchi S."/>
            <person name="Morin E."/>
            <person name="Drula E."/>
            <person name="Courty P.E."/>
            <person name="Kohler A."/>
            <person name="Kuo A."/>
            <person name="LaButti K."/>
            <person name="Pangilinan J."/>
            <person name="Lipzen A."/>
            <person name="Riley R."/>
            <person name="Andreopoulos W."/>
            <person name="He G."/>
            <person name="Johnson J."/>
            <person name="Nolan M."/>
            <person name="Tritt A."/>
            <person name="Barry K.W."/>
            <person name="Grigoriev I.V."/>
            <person name="Nagy L.G."/>
            <person name="Hibbett D."/>
            <person name="Henrissat B."/>
            <person name="Matheny P.B."/>
            <person name="Labbe J."/>
            <person name="Martin F.M."/>
        </authorList>
    </citation>
    <scope>NUCLEOTIDE SEQUENCE</scope>
    <source>
        <strain evidence="1">BPL690</strain>
    </source>
</reference>
<keyword evidence="2" id="KW-1185">Reference proteome</keyword>
<comment type="caution">
    <text evidence="1">The sequence shown here is derived from an EMBL/GenBank/DDBJ whole genome shotgun (WGS) entry which is preliminary data.</text>
</comment>
<accession>A0AAD4M3J7</accession>
<name>A0AAD4M3J7_9AGAM</name>
<dbReference type="Proteomes" id="UP001203297">
    <property type="component" value="Unassembled WGS sequence"/>
</dbReference>
<dbReference type="EMBL" id="WTXG01000020">
    <property type="protein sequence ID" value="KAI0300028.1"/>
    <property type="molecule type" value="Genomic_DNA"/>
</dbReference>
<gene>
    <name evidence="1" type="ORF">B0F90DRAFT_572741</name>
</gene>
<organism evidence="1 2">
    <name type="scientific">Multifurca ochricompacta</name>
    <dbReference type="NCBI Taxonomy" id="376703"/>
    <lineage>
        <taxon>Eukaryota</taxon>
        <taxon>Fungi</taxon>
        <taxon>Dikarya</taxon>
        <taxon>Basidiomycota</taxon>
        <taxon>Agaricomycotina</taxon>
        <taxon>Agaricomycetes</taxon>
        <taxon>Russulales</taxon>
        <taxon>Russulaceae</taxon>
        <taxon>Multifurca</taxon>
    </lineage>
</organism>